<feature type="compositionally biased region" description="Basic and acidic residues" evidence="1">
    <location>
        <begin position="76"/>
        <end position="97"/>
    </location>
</feature>
<dbReference type="OrthoDB" id="1028014at2759"/>
<feature type="compositionally biased region" description="Basic and acidic residues" evidence="1">
    <location>
        <begin position="395"/>
        <end position="413"/>
    </location>
</feature>
<sequence length="438" mass="48237">MTEDSLHDVIGFVHSKPLILLCFATQYTHGSPSTMPTTRRQSKSGTESPVSPTHTKSRKKQDSKHQGNGPGVGKKRGAERSEGVEPDKKRSKVEMHQKGYKSGVIERGHIYFFYRPRVEHEEAHSLEDIRNFHMLLIPRPPEFASAAEKAEESTGIKGKPEPELAEEAEMKVVQPGADAVPAPATVKESKAKYRLVTIGKKHLPDPEKIGARGGARKEVFWATVTAIGDDLEQLQSGLGPKTYETKTRGTRHEATSRLAGRGAYAIVNSDAPTPSKRETHFGYHLSHPPPEEMGDVQKELGIATASSFIIQVKNPLAPATGLQPVRTKGAEYPDWLMQNVFGTPGEGETTQARGREKYGLRFTSCETPELLDYQQAQLLMIAARSGEEGLEESLGEGRGEALHKTEEKESRESVERVFSELGSVAEKFPAEPLEGEWI</sequence>
<protein>
    <submittedName>
        <fullName evidence="2">Uncharacterized protein</fullName>
    </submittedName>
</protein>
<gene>
    <name evidence="2" type="ORF">D9756_009581</name>
</gene>
<dbReference type="PANTHER" id="PTHR34776">
    <property type="entry name" value="F17F16.3 PROTEIN"/>
    <property type="match status" value="1"/>
</dbReference>
<dbReference type="Proteomes" id="UP000559027">
    <property type="component" value="Unassembled WGS sequence"/>
</dbReference>
<comment type="caution">
    <text evidence="2">The sequence shown here is derived from an EMBL/GenBank/DDBJ whole genome shotgun (WGS) entry which is preliminary data.</text>
</comment>
<name>A0A8H5CUZ2_9AGAR</name>
<feature type="region of interest" description="Disordered" evidence="1">
    <location>
        <begin position="390"/>
        <end position="413"/>
    </location>
</feature>
<dbReference type="AlphaFoldDB" id="A0A8H5CUZ2"/>
<dbReference type="PANTHER" id="PTHR34776:SF1">
    <property type="entry name" value="F17F16.3 PROTEIN"/>
    <property type="match status" value="1"/>
</dbReference>
<dbReference type="EMBL" id="JAACJO010000019">
    <property type="protein sequence ID" value="KAF5348546.1"/>
    <property type="molecule type" value="Genomic_DNA"/>
</dbReference>
<evidence type="ECO:0000313" key="2">
    <source>
        <dbReference type="EMBL" id="KAF5348546.1"/>
    </source>
</evidence>
<evidence type="ECO:0000313" key="3">
    <source>
        <dbReference type="Proteomes" id="UP000559027"/>
    </source>
</evidence>
<reference evidence="2 3" key="1">
    <citation type="journal article" date="2020" name="ISME J.">
        <title>Uncovering the hidden diversity of litter-decomposition mechanisms in mushroom-forming fungi.</title>
        <authorList>
            <person name="Floudas D."/>
            <person name="Bentzer J."/>
            <person name="Ahren D."/>
            <person name="Johansson T."/>
            <person name="Persson P."/>
            <person name="Tunlid A."/>
        </authorList>
    </citation>
    <scope>NUCLEOTIDE SEQUENCE [LARGE SCALE GENOMIC DNA]</scope>
    <source>
        <strain evidence="2 3">CBS 146.42</strain>
    </source>
</reference>
<feature type="region of interest" description="Disordered" evidence="1">
    <location>
        <begin position="29"/>
        <end position="100"/>
    </location>
</feature>
<proteinExistence type="predicted"/>
<organism evidence="2 3">
    <name type="scientific">Leucocoprinus leucothites</name>
    <dbReference type="NCBI Taxonomy" id="201217"/>
    <lineage>
        <taxon>Eukaryota</taxon>
        <taxon>Fungi</taxon>
        <taxon>Dikarya</taxon>
        <taxon>Basidiomycota</taxon>
        <taxon>Agaricomycotina</taxon>
        <taxon>Agaricomycetes</taxon>
        <taxon>Agaricomycetidae</taxon>
        <taxon>Agaricales</taxon>
        <taxon>Agaricineae</taxon>
        <taxon>Agaricaceae</taxon>
        <taxon>Leucocoprinus</taxon>
    </lineage>
</organism>
<evidence type="ECO:0000256" key="1">
    <source>
        <dbReference type="SAM" id="MobiDB-lite"/>
    </source>
</evidence>
<accession>A0A8H5CUZ2</accession>
<feature type="compositionally biased region" description="Polar residues" evidence="1">
    <location>
        <begin position="29"/>
        <end position="54"/>
    </location>
</feature>
<keyword evidence="3" id="KW-1185">Reference proteome</keyword>